<keyword evidence="1" id="KW-1133">Transmembrane helix</keyword>
<dbReference type="RefSeq" id="WP_131151303.1">
    <property type="nucleotide sequence ID" value="NZ_SJTG01000001.1"/>
</dbReference>
<evidence type="ECO:0000256" key="1">
    <source>
        <dbReference type="SAM" id="Phobius"/>
    </source>
</evidence>
<dbReference type="EMBL" id="SJTG01000001">
    <property type="protein sequence ID" value="TCI11918.1"/>
    <property type="molecule type" value="Genomic_DNA"/>
</dbReference>
<protein>
    <submittedName>
        <fullName evidence="2">Uncharacterized protein</fullName>
    </submittedName>
</protein>
<reference evidence="2 3" key="1">
    <citation type="submission" date="2019-02" db="EMBL/GenBank/DDBJ databases">
        <title>Dyella amyloliquefaciens sp. nov., isolated from forest soil.</title>
        <authorList>
            <person name="Gao Z.-H."/>
            <person name="Qiu L.-H."/>
        </authorList>
    </citation>
    <scope>NUCLEOTIDE SEQUENCE [LARGE SCALE GENOMIC DNA]</scope>
    <source>
        <strain evidence="2 3">KACC 12747</strain>
    </source>
</reference>
<evidence type="ECO:0000313" key="2">
    <source>
        <dbReference type="EMBL" id="TCI11918.1"/>
    </source>
</evidence>
<feature type="transmembrane region" description="Helical" evidence="1">
    <location>
        <begin position="60"/>
        <end position="81"/>
    </location>
</feature>
<keyword evidence="3" id="KW-1185">Reference proteome</keyword>
<dbReference type="AlphaFoldDB" id="A0A4R0YY32"/>
<keyword evidence="1" id="KW-0812">Transmembrane</keyword>
<feature type="transmembrane region" description="Helical" evidence="1">
    <location>
        <begin position="29"/>
        <end position="53"/>
    </location>
</feature>
<keyword evidence="1" id="KW-0472">Membrane</keyword>
<gene>
    <name evidence="2" type="ORF">EZM97_00665</name>
</gene>
<organism evidence="2 3">
    <name type="scientific">Dyella soli</name>
    <dbReference type="NCBI Taxonomy" id="522319"/>
    <lineage>
        <taxon>Bacteria</taxon>
        <taxon>Pseudomonadati</taxon>
        <taxon>Pseudomonadota</taxon>
        <taxon>Gammaproteobacteria</taxon>
        <taxon>Lysobacterales</taxon>
        <taxon>Rhodanobacteraceae</taxon>
        <taxon>Dyella</taxon>
    </lineage>
</organism>
<proteinExistence type="predicted"/>
<accession>A0A4R0YY32</accession>
<comment type="caution">
    <text evidence="2">The sequence shown here is derived from an EMBL/GenBank/DDBJ whole genome shotgun (WGS) entry which is preliminary data.</text>
</comment>
<evidence type="ECO:0000313" key="3">
    <source>
        <dbReference type="Proteomes" id="UP000291822"/>
    </source>
</evidence>
<sequence>MFTLSILLVVCFGLWLTAAVIGAVFKVTFALIGGIFSIIGAAFGLLFGGLALLLIAPIVLFSLLPVLLPLALVIGVVWLIARASRHHAPTAHTQAH</sequence>
<name>A0A4R0YY32_9GAMM</name>
<dbReference type="Proteomes" id="UP000291822">
    <property type="component" value="Unassembled WGS sequence"/>
</dbReference>